<feature type="compositionally biased region" description="Basic and acidic residues" evidence="1">
    <location>
        <begin position="21"/>
        <end position="35"/>
    </location>
</feature>
<sequence>MSSTLPAASKPRRNHIPSARVTDKNNTEGLSHDQQKALATKPVRSNEPVVIQDFEYQSQDICWLEGVKSS</sequence>
<comment type="caution">
    <text evidence="2">The sequence shown here is derived from an EMBL/GenBank/DDBJ whole genome shotgun (WGS) entry which is preliminary data.</text>
</comment>
<gene>
    <name evidence="2" type="ORF">R3P38DRAFT_3229513</name>
</gene>
<dbReference type="Proteomes" id="UP001362999">
    <property type="component" value="Unassembled WGS sequence"/>
</dbReference>
<dbReference type="AlphaFoldDB" id="A0AAV9ZNV9"/>
<reference evidence="2 3" key="1">
    <citation type="journal article" date="2024" name="J Genomics">
        <title>Draft genome sequencing and assembly of Favolaschia claudopus CIRM-BRFM 2984 isolated from oak limbs.</title>
        <authorList>
            <person name="Navarro D."/>
            <person name="Drula E."/>
            <person name="Chaduli D."/>
            <person name="Cazenave R."/>
            <person name="Ahrendt S."/>
            <person name="Wang J."/>
            <person name="Lipzen A."/>
            <person name="Daum C."/>
            <person name="Barry K."/>
            <person name="Grigoriev I.V."/>
            <person name="Favel A."/>
            <person name="Rosso M.N."/>
            <person name="Martin F."/>
        </authorList>
    </citation>
    <scope>NUCLEOTIDE SEQUENCE [LARGE SCALE GENOMIC DNA]</scope>
    <source>
        <strain evidence="2 3">CIRM-BRFM 2984</strain>
    </source>
</reference>
<name>A0AAV9ZNV9_9AGAR</name>
<evidence type="ECO:0000313" key="2">
    <source>
        <dbReference type="EMBL" id="KAK6988001.1"/>
    </source>
</evidence>
<keyword evidence="3" id="KW-1185">Reference proteome</keyword>
<dbReference type="EMBL" id="JAWWNJ010000126">
    <property type="protein sequence ID" value="KAK6988001.1"/>
    <property type="molecule type" value="Genomic_DNA"/>
</dbReference>
<protein>
    <submittedName>
        <fullName evidence="2">Uncharacterized protein</fullName>
    </submittedName>
</protein>
<evidence type="ECO:0000313" key="3">
    <source>
        <dbReference type="Proteomes" id="UP001362999"/>
    </source>
</evidence>
<organism evidence="2 3">
    <name type="scientific">Favolaschia claudopus</name>
    <dbReference type="NCBI Taxonomy" id="2862362"/>
    <lineage>
        <taxon>Eukaryota</taxon>
        <taxon>Fungi</taxon>
        <taxon>Dikarya</taxon>
        <taxon>Basidiomycota</taxon>
        <taxon>Agaricomycotina</taxon>
        <taxon>Agaricomycetes</taxon>
        <taxon>Agaricomycetidae</taxon>
        <taxon>Agaricales</taxon>
        <taxon>Marasmiineae</taxon>
        <taxon>Mycenaceae</taxon>
        <taxon>Favolaschia</taxon>
    </lineage>
</organism>
<evidence type="ECO:0000256" key="1">
    <source>
        <dbReference type="SAM" id="MobiDB-lite"/>
    </source>
</evidence>
<feature type="region of interest" description="Disordered" evidence="1">
    <location>
        <begin position="1"/>
        <end position="45"/>
    </location>
</feature>
<accession>A0AAV9ZNV9</accession>
<proteinExistence type="predicted"/>